<gene>
    <name evidence="1" type="ORF">HPBE_LOCUS16145</name>
</gene>
<sequence>MPERKTKAPDIPPAQTFDPALIKQDYFHGLLPREDVAVLLTRHGDFLIRLSELVSKLRKQKRAADEAFTEEGLVKKANPDSAVESNSLEYAQTLRANLRDWSEHVHLMSVLHKVEPARAYEVVKQLALQGIEHSRAMFETEKTLVENYKFLRSYNGADLKVKEEIENQTARTPSTETGST</sequence>
<evidence type="ECO:0000313" key="2">
    <source>
        <dbReference type="Proteomes" id="UP000050761"/>
    </source>
</evidence>
<dbReference type="Gene3D" id="3.30.505.10">
    <property type="entry name" value="SH2 domain"/>
    <property type="match status" value="1"/>
</dbReference>
<accession>A0A183G3W6</accession>
<dbReference type="EMBL" id="UZAH01029248">
    <property type="protein sequence ID" value="VDP05078.1"/>
    <property type="molecule type" value="Genomic_DNA"/>
</dbReference>
<keyword evidence="2" id="KW-1185">Reference proteome</keyword>
<name>A0A183G3W6_HELPZ</name>
<dbReference type="AlphaFoldDB" id="A0A183G3W6"/>
<dbReference type="SUPFAM" id="SSF55550">
    <property type="entry name" value="SH2 domain"/>
    <property type="match status" value="1"/>
</dbReference>
<dbReference type="InterPro" id="IPR036860">
    <property type="entry name" value="SH2_dom_sf"/>
</dbReference>
<organism evidence="2 3">
    <name type="scientific">Heligmosomoides polygyrus</name>
    <name type="common">Parasitic roundworm</name>
    <dbReference type="NCBI Taxonomy" id="6339"/>
    <lineage>
        <taxon>Eukaryota</taxon>
        <taxon>Metazoa</taxon>
        <taxon>Ecdysozoa</taxon>
        <taxon>Nematoda</taxon>
        <taxon>Chromadorea</taxon>
        <taxon>Rhabditida</taxon>
        <taxon>Rhabditina</taxon>
        <taxon>Rhabditomorpha</taxon>
        <taxon>Strongyloidea</taxon>
        <taxon>Heligmosomidae</taxon>
        <taxon>Heligmosomoides</taxon>
    </lineage>
</organism>
<evidence type="ECO:0000313" key="3">
    <source>
        <dbReference type="WBParaSite" id="HPBE_0001614701-mRNA-1"/>
    </source>
</evidence>
<reference evidence="3" key="2">
    <citation type="submission" date="2019-09" db="UniProtKB">
        <authorList>
            <consortium name="WormBaseParasite"/>
        </authorList>
    </citation>
    <scope>IDENTIFICATION</scope>
</reference>
<dbReference type="WBParaSite" id="HPBE_0001614701-mRNA-1">
    <property type="protein sequence ID" value="HPBE_0001614701-mRNA-1"/>
    <property type="gene ID" value="HPBE_0001614701"/>
</dbReference>
<evidence type="ECO:0000313" key="1">
    <source>
        <dbReference type="EMBL" id="VDP05078.1"/>
    </source>
</evidence>
<dbReference type="Proteomes" id="UP000050761">
    <property type="component" value="Unassembled WGS sequence"/>
</dbReference>
<dbReference type="OrthoDB" id="5870320at2759"/>
<protein>
    <submittedName>
        <fullName evidence="3">DUF1845 domain-containing protein</fullName>
    </submittedName>
</protein>
<accession>A0A3P8B5S9</accession>
<reference evidence="1 2" key="1">
    <citation type="submission" date="2018-11" db="EMBL/GenBank/DDBJ databases">
        <authorList>
            <consortium name="Pathogen Informatics"/>
        </authorList>
    </citation>
    <scope>NUCLEOTIDE SEQUENCE [LARGE SCALE GENOMIC DNA]</scope>
</reference>
<proteinExistence type="predicted"/>